<sequence>MKNRFGIATAATLVLFSLSACGSDDSDSSDNEPTKEPSPTETTPTEEATPTEAATSAAPVETAENTPAGTELKIGDTAVVTTMYAKTEITVKLTVTEIVEGKSADLADLKLKQDINTLAPFYVKVTGELVSGEAGGYDPATDIDGLSGDRGASPLINFGTFTPCEDENFESDAKPGDTVESCTTQIVSTGAKVDGAMYSDSDTDYDQFDGKPLTWR</sequence>
<comment type="caution">
    <text evidence="3">The sequence shown here is derived from an EMBL/GenBank/DDBJ whole genome shotgun (WGS) entry which is preliminary data.</text>
</comment>
<reference evidence="3 4" key="1">
    <citation type="submission" date="2020-07" db="EMBL/GenBank/DDBJ databases">
        <title>Sequencing the genomes of 1000 actinobacteria strains.</title>
        <authorList>
            <person name="Klenk H.-P."/>
        </authorList>
    </citation>
    <scope>NUCLEOTIDE SEQUENCE [LARGE SCALE GENOMIC DNA]</scope>
    <source>
        <strain evidence="3 4">DSM 23819</strain>
    </source>
</reference>
<dbReference type="AlphaFoldDB" id="A0A7Y9S3G4"/>
<keyword evidence="4" id="KW-1185">Reference proteome</keyword>
<feature type="signal peptide" evidence="2">
    <location>
        <begin position="1"/>
        <end position="22"/>
    </location>
</feature>
<feature type="region of interest" description="Disordered" evidence="1">
    <location>
        <begin position="21"/>
        <end position="70"/>
    </location>
</feature>
<evidence type="ECO:0000256" key="1">
    <source>
        <dbReference type="SAM" id="MobiDB-lite"/>
    </source>
</evidence>
<feature type="chain" id="PRO_5030801559" description="Lipoprotein" evidence="2">
    <location>
        <begin position="23"/>
        <end position="216"/>
    </location>
</feature>
<dbReference type="RefSeq" id="WP_179503555.1">
    <property type="nucleotide sequence ID" value="NZ_JACCAA010000001.1"/>
</dbReference>
<evidence type="ECO:0000313" key="3">
    <source>
        <dbReference type="EMBL" id="NYG60646.1"/>
    </source>
</evidence>
<proteinExistence type="predicted"/>
<dbReference type="PROSITE" id="PS51257">
    <property type="entry name" value="PROKAR_LIPOPROTEIN"/>
    <property type="match status" value="1"/>
</dbReference>
<evidence type="ECO:0000313" key="4">
    <source>
        <dbReference type="Proteomes" id="UP000540656"/>
    </source>
</evidence>
<protein>
    <recommendedName>
        <fullName evidence="5">Lipoprotein</fullName>
    </recommendedName>
</protein>
<evidence type="ECO:0008006" key="5">
    <source>
        <dbReference type="Google" id="ProtNLM"/>
    </source>
</evidence>
<organism evidence="3 4">
    <name type="scientific">Nocardioides daedukensis</name>
    <dbReference type="NCBI Taxonomy" id="634462"/>
    <lineage>
        <taxon>Bacteria</taxon>
        <taxon>Bacillati</taxon>
        <taxon>Actinomycetota</taxon>
        <taxon>Actinomycetes</taxon>
        <taxon>Propionibacteriales</taxon>
        <taxon>Nocardioidaceae</taxon>
        <taxon>Nocardioides</taxon>
    </lineage>
</organism>
<accession>A0A7Y9S3G4</accession>
<dbReference type="EMBL" id="JACCAA010000001">
    <property type="protein sequence ID" value="NYG60646.1"/>
    <property type="molecule type" value="Genomic_DNA"/>
</dbReference>
<keyword evidence="2" id="KW-0732">Signal</keyword>
<evidence type="ECO:0000256" key="2">
    <source>
        <dbReference type="SAM" id="SignalP"/>
    </source>
</evidence>
<feature type="compositionally biased region" description="Low complexity" evidence="1">
    <location>
        <begin position="37"/>
        <end position="64"/>
    </location>
</feature>
<dbReference type="Proteomes" id="UP000540656">
    <property type="component" value="Unassembled WGS sequence"/>
</dbReference>
<gene>
    <name evidence="3" type="ORF">BJ980_003569</name>
</gene>
<name>A0A7Y9S3G4_9ACTN</name>